<dbReference type="EMBL" id="QNTQ01000005">
    <property type="protein sequence ID" value="RBI86194.1"/>
    <property type="molecule type" value="Genomic_DNA"/>
</dbReference>
<dbReference type="InterPro" id="IPR001633">
    <property type="entry name" value="EAL_dom"/>
</dbReference>
<evidence type="ECO:0000313" key="2">
    <source>
        <dbReference type="EMBL" id="RBI86194.1"/>
    </source>
</evidence>
<dbReference type="CDD" id="cd01948">
    <property type="entry name" value="EAL"/>
    <property type="match status" value="1"/>
</dbReference>
<dbReference type="SMART" id="SM00052">
    <property type="entry name" value="EAL"/>
    <property type="match status" value="1"/>
</dbReference>
<protein>
    <submittedName>
        <fullName evidence="2">EAL domain-containing protein</fullName>
    </submittedName>
</protein>
<comment type="caution">
    <text evidence="2">The sequence shown here is derived from an EMBL/GenBank/DDBJ whole genome shotgun (WGS) entry which is preliminary data.</text>
</comment>
<reference evidence="2 3" key="1">
    <citation type="submission" date="2018-07" db="EMBL/GenBank/DDBJ databases">
        <title>Rhodosalinus sp. strain E84T genomic sequence and assembly.</title>
        <authorList>
            <person name="Liu Z.-W."/>
            <person name="Lu D.-C."/>
        </authorList>
    </citation>
    <scope>NUCLEOTIDE SEQUENCE [LARGE SCALE GENOMIC DNA]</scope>
    <source>
        <strain evidence="2 3">E84</strain>
    </source>
</reference>
<gene>
    <name evidence="2" type="ORF">DRV85_05410</name>
</gene>
<dbReference type="GO" id="GO:0071111">
    <property type="term" value="F:cyclic-guanylate-specific phosphodiesterase activity"/>
    <property type="evidence" value="ECO:0007669"/>
    <property type="project" value="InterPro"/>
</dbReference>
<dbReference type="PROSITE" id="PS50883">
    <property type="entry name" value="EAL"/>
    <property type="match status" value="1"/>
</dbReference>
<organism evidence="2 3">
    <name type="scientific">Rhodosalinus halophilus</name>
    <dbReference type="NCBI Taxonomy" id="2259333"/>
    <lineage>
        <taxon>Bacteria</taxon>
        <taxon>Pseudomonadati</taxon>
        <taxon>Pseudomonadota</taxon>
        <taxon>Alphaproteobacteria</taxon>
        <taxon>Rhodobacterales</taxon>
        <taxon>Paracoccaceae</taxon>
        <taxon>Rhodosalinus</taxon>
    </lineage>
</organism>
<accession>A0A365UAM5</accession>
<dbReference type="InterPro" id="IPR035919">
    <property type="entry name" value="EAL_sf"/>
</dbReference>
<dbReference type="PANTHER" id="PTHR33121:SF79">
    <property type="entry name" value="CYCLIC DI-GMP PHOSPHODIESTERASE PDED-RELATED"/>
    <property type="match status" value="1"/>
</dbReference>
<dbReference type="RefSeq" id="WP_113288431.1">
    <property type="nucleotide sequence ID" value="NZ_QNTQ01000005.1"/>
</dbReference>
<dbReference type="InterPro" id="IPR050706">
    <property type="entry name" value="Cyclic-di-GMP_PDE-like"/>
</dbReference>
<dbReference type="Gene3D" id="3.20.20.450">
    <property type="entry name" value="EAL domain"/>
    <property type="match status" value="1"/>
</dbReference>
<evidence type="ECO:0000313" key="3">
    <source>
        <dbReference type="Proteomes" id="UP000253370"/>
    </source>
</evidence>
<sequence length="272" mass="30037">MPFQDHTHEATSPLAQAVAMRDSATLQMVEEAVRHRRVLMAFQPVVLAADPTRTAFWEGLARVLDETGRIIPARDFIHAVEETETGRLIDCIALEKGLAALARTPGLRLAVNMSARSIGYRRWRATLDRALARDASLGERLVLEITETSTMLMPEVVASFMADLQSRGIAFALDNFGAGYTALRHLKRFTFDVLKIDAQFVRGIDADADNQVLTRAIVEIARQFDMLTVAQKVERAAEAEMLRGLGVNCLQGHHFAAATTRPPWAEDTRAAG</sequence>
<dbReference type="Proteomes" id="UP000253370">
    <property type="component" value="Unassembled WGS sequence"/>
</dbReference>
<name>A0A365UAM5_9RHOB</name>
<evidence type="ECO:0000259" key="1">
    <source>
        <dbReference type="PROSITE" id="PS50883"/>
    </source>
</evidence>
<feature type="domain" description="EAL" evidence="1">
    <location>
        <begin position="22"/>
        <end position="272"/>
    </location>
</feature>
<dbReference type="SUPFAM" id="SSF141868">
    <property type="entry name" value="EAL domain-like"/>
    <property type="match status" value="1"/>
</dbReference>
<keyword evidence="3" id="KW-1185">Reference proteome</keyword>
<dbReference type="AlphaFoldDB" id="A0A365UAM5"/>
<dbReference type="PANTHER" id="PTHR33121">
    <property type="entry name" value="CYCLIC DI-GMP PHOSPHODIESTERASE PDEF"/>
    <property type="match status" value="1"/>
</dbReference>
<dbReference type="OrthoDB" id="23692at2"/>
<dbReference type="Pfam" id="PF00563">
    <property type="entry name" value="EAL"/>
    <property type="match status" value="1"/>
</dbReference>
<proteinExistence type="predicted"/>